<comment type="caution">
    <text evidence="2">The sequence shown here is derived from an EMBL/GenBank/DDBJ whole genome shotgun (WGS) entry which is preliminary data.</text>
</comment>
<name>X1K7Y0_9ZZZZ</name>
<evidence type="ECO:0000313" key="2">
    <source>
        <dbReference type="EMBL" id="GAH86354.1"/>
    </source>
</evidence>
<proteinExistence type="predicted"/>
<sequence>MKFFDECLKKQDEIWNKRVVFIKKGLWATIPTLIIGLIVGLILGIFFR</sequence>
<reference evidence="2" key="1">
    <citation type="journal article" date="2014" name="Front. Microbiol.">
        <title>High frequency of phylogenetically diverse reductive dehalogenase-homologous genes in deep subseafloor sedimentary metagenomes.</title>
        <authorList>
            <person name="Kawai M."/>
            <person name="Futagami T."/>
            <person name="Toyoda A."/>
            <person name="Takaki Y."/>
            <person name="Nishi S."/>
            <person name="Hori S."/>
            <person name="Arai W."/>
            <person name="Tsubouchi T."/>
            <person name="Morono Y."/>
            <person name="Uchiyama I."/>
            <person name="Ito T."/>
            <person name="Fujiyama A."/>
            <person name="Inagaki F."/>
            <person name="Takami H."/>
        </authorList>
    </citation>
    <scope>NUCLEOTIDE SEQUENCE</scope>
    <source>
        <strain evidence="2">Expedition CK06-06</strain>
    </source>
</reference>
<feature type="transmembrane region" description="Helical" evidence="1">
    <location>
        <begin position="26"/>
        <end position="47"/>
    </location>
</feature>
<gene>
    <name evidence="2" type="ORF">S03H2_67134</name>
</gene>
<keyword evidence="1" id="KW-0812">Transmembrane</keyword>
<dbReference type="AlphaFoldDB" id="X1K7Y0"/>
<keyword evidence="1" id="KW-1133">Transmembrane helix</keyword>
<accession>X1K7Y0</accession>
<organism evidence="2">
    <name type="scientific">marine sediment metagenome</name>
    <dbReference type="NCBI Taxonomy" id="412755"/>
    <lineage>
        <taxon>unclassified sequences</taxon>
        <taxon>metagenomes</taxon>
        <taxon>ecological metagenomes</taxon>
    </lineage>
</organism>
<protein>
    <submittedName>
        <fullName evidence="2">Uncharacterized protein</fullName>
    </submittedName>
</protein>
<keyword evidence="1" id="KW-0472">Membrane</keyword>
<evidence type="ECO:0000256" key="1">
    <source>
        <dbReference type="SAM" id="Phobius"/>
    </source>
</evidence>
<dbReference type="EMBL" id="BARU01043902">
    <property type="protein sequence ID" value="GAH86354.1"/>
    <property type="molecule type" value="Genomic_DNA"/>
</dbReference>